<accession>A0AAD8N3M4</accession>
<evidence type="ECO:0000313" key="2">
    <source>
        <dbReference type="EMBL" id="KAK1394711.1"/>
    </source>
</evidence>
<evidence type="ECO:0000313" key="3">
    <source>
        <dbReference type="Proteomes" id="UP001237642"/>
    </source>
</evidence>
<reference evidence="2" key="2">
    <citation type="submission" date="2023-05" db="EMBL/GenBank/DDBJ databases">
        <authorList>
            <person name="Schelkunov M.I."/>
        </authorList>
    </citation>
    <scope>NUCLEOTIDE SEQUENCE</scope>
    <source>
        <strain evidence="2">Hsosn_3</strain>
        <tissue evidence="2">Leaf</tissue>
    </source>
</reference>
<feature type="region of interest" description="Disordered" evidence="1">
    <location>
        <begin position="124"/>
        <end position="162"/>
    </location>
</feature>
<keyword evidence="3" id="KW-1185">Reference proteome</keyword>
<dbReference type="AlphaFoldDB" id="A0AAD8N3M4"/>
<gene>
    <name evidence="2" type="ORF">POM88_013767</name>
</gene>
<dbReference type="EMBL" id="JAUIZM010000003">
    <property type="protein sequence ID" value="KAK1394711.1"/>
    <property type="molecule type" value="Genomic_DNA"/>
</dbReference>
<proteinExistence type="predicted"/>
<comment type="caution">
    <text evidence="2">The sequence shown here is derived from an EMBL/GenBank/DDBJ whole genome shotgun (WGS) entry which is preliminary data.</text>
</comment>
<dbReference type="Proteomes" id="UP001237642">
    <property type="component" value="Unassembled WGS sequence"/>
</dbReference>
<name>A0AAD8N3M4_9APIA</name>
<protein>
    <submittedName>
        <fullName evidence="2">Uncharacterized protein</fullName>
    </submittedName>
</protein>
<reference evidence="2" key="1">
    <citation type="submission" date="2023-02" db="EMBL/GenBank/DDBJ databases">
        <title>Genome of toxic invasive species Heracleum sosnowskyi carries increased number of genes despite the absence of recent whole-genome duplications.</title>
        <authorList>
            <person name="Schelkunov M."/>
            <person name="Shtratnikova V."/>
            <person name="Makarenko M."/>
            <person name="Klepikova A."/>
            <person name="Omelchenko D."/>
            <person name="Novikova G."/>
            <person name="Obukhova E."/>
            <person name="Bogdanov V."/>
            <person name="Penin A."/>
            <person name="Logacheva M."/>
        </authorList>
    </citation>
    <scope>NUCLEOTIDE SEQUENCE</scope>
    <source>
        <strain evidence="2">Hsosn_3</strain>
        <tissue evidence="2">Leaf</tissue>
    </source>
</reference>
<organism evidence="2 3">
    <name type="scientific">Heracleum sosnowskyi</name>
    <dbReference type="NCBI Taxonomy" id="360622"/>
    <lineage>
        <taxon>Eukaryota</taxon>
        <taxon>Viridiplantae</taxon>
        <taxon>Streptophyta</taxon>
        <taxon>Embryophyta</taxon>
        <taxon>Tracheophyta</taxon>
        <taxon>Spermatophyta</taxon>
        <taxon>Magnoliopsida</taxon>
        <taxon>eudicotyledons</taxon>
        <taxon>Gunneridae</taxon>
        <taxon>Pentapetalae</taxon>
        <taxon>asterids</taxon>
        <taxon>campanulids</taxon>
        <taxon>Apiales</taxon>
        <taxon>Apiaceae</taxon>
        <taxon>Apioideae</taxon>
        <taxon>apioid superclade</taxon>
        <taxon>Tordylieae</taxon>
        <taxon>Tordyliinae</taxon>
        <taxon>Heracleum</taxon>
    </lineage>
</organism>
<evidence type="ECO:0000256" key="1">
    <source>
        <dbReference type="SAM" id="MobiDB-lite"/>
    </source>
</evidence>
<sequence length="162" mass="17979">MASSSQNPSQTPATAISPTTTDQLSFEFSQMSIEIGNWRASVQQYLQDQYLETITNINIERSSHDTLVLNFGRRLVTLITEKEHELATALNANSVLHRRLADCEATVANLNLQLAMMQRKQEMMEANEPDAGSSCGEAADVKESAVEVSSQKMKKQIADEEE</sequence>